<reference evidence="3" key="1">
    <citation type="submission" date="2018-05" db="EMBL/GenBank/DDBJ databases">
        <title>Leptospira yasudae sp. nov. and Leptospira stimsonii sp. nov., two pathogenic species of the genus Leptospira isolated from environmental sources.</title>
        <authorList>
            <person name="Casanovas-Massana A."/>
            <person name="Hamond C."/>
            <person name="Santos L.A."/>
            <person name="Hacker K.P."/>
            <person name="Balassiano I."/>
            <person name="Medeiros M.A."/>
            <person name="Reis M.G."/>
            <person name="Ko A.I."/>
            <person name="Wunder E.A."/>
        </authorList>
    </citation>
    <scope>NUCLEOTIDE SEQUENCE [LARGE SCALE GENOMIC DNA]</scope>
    <source>
        <strain evidence="3">Yale</strain>
    </source>
</reference>
<gene>
    <name evidence="2" type="ORF">DLM75_12875</name>
</gene>
<dbReference type="InterPro" id="IPR041599">
    <property type="entry name" value="Gp138_N"/>
</dbReference>
<comment type="caution">
    <text evidence="2">The sequence shown here is derived from an EMBL/GenBank/DDBJ whole genome shotgun (WGS) entry which is preliminary data.</text>
</comment>
<proteinExistence type="predicted"/>
<dbReference type="Pfam" id="PF18352">
    <property type="entry name" value="Gp138_N"/>
    <property type="match status" value="1"/>
</dbReference>
<dbReference type="AlphaFoldDB" id="A0A396Z6V9"/>
<evidence type="ECO:0000313" key="3">
    <source>
        <dbReference type="Proteomes" id="UP000265798"/>
    </source>
</evidence>
<accession>A0A396Z6V9</accession>
<name>A0A396Z6V9_9LEPT</name>
<dbReference type="EMBL" id="QHCT01000003">
    <property type="protein sequence ID" value="RHX89843.1"/>
    <property type="molecule type" value="Genomic_DNA"/>
</dbReference>
<protein>
    <recommendedName>
        <fullName evidence="1">Phage protein Gp138 N-terminal domain-containing protein</fullName>
    </recommendedName>
</protein>
<evidence type="ECO:0000313" key="2">
    <source>
        <dbReference type="EMBL" id="RHX89843.1"/>
    </source>
</evidence>
<evidence type="ECO:0000259" key="1">
    <source>
        <dbReference type="Pfam" id="PF18352"/>
    </source>
</evidence>
<dbReference type="InterPro" id="IPR037026">
    <property type="entry name" value="Vgr_OB-fold_dom_sf"/>
</dbReference>
<dbReference type="OrthoDB" id="326517at2"/>
<dbReference type="Gene3D" id="2.40.50.230">
    <property type="entry name" value="Gp5 N-terminal domain"/>
    <property type="match status" value="1"/>
</dbReference>
<feature type="domain" description="Phage protein Gp138 N-terminal" evidence="1">
    <location>
        <begin position="23"/>
        <end position="116"/>
    </location>
</feature>
<sequence length="228" mass="24468">MITLDEAILKAIKKSLSQVQVGLPGTIETFNSSKMTANVKLLLKQKDGQGEEIDFPVLSNIRVGTLWAGDFFIKPDYKRGDKVWVSFSTHDTSNAVRGISSVASESLFDLQSAFVQSGFKGELDAPALTSNFSGLLIGHKQGKSLIQLDDDIIKIRGGLIDLSESAVLGETLAELLKMILDVFINNASTFTTNTVPSSPAGLAASVITQLNLRKAEVDQILSGKVKIG</sequence>
<dbReference type="Proteomes" id="UP000265798">
    <property type="component" value="Unassembled WGS sequence"/>
</dbReference>
<organism evidence="2 3">
    <name type="scientific">Leptospira stimsonii</name>
    <dbReference type="NCBI Taxonomy" id="2202203"/>
    <lineage>
        <taxon>Bacteria</taxon>
        <taxon>Pseudomonadati</taxon>
        <taxon>Spirochaetota</taxon>
        <taxon>Spirochaetia</taxon>
        <taxon>Leptospirales</taxon>
        <taxon>Leptospiraceae</taxon>
        <taxon>Leptospira</taxon>
    </lineage>
</organism>